<dbReference type="Proteomes" id="UP000605848">
    <property type="component" value="Unassembled WGS sequence"/>
</dbReference>
<comment type="caution">
    <text evidence="3">The sequence shown here is derived from an EMBL/GenBank/DDBJ whole genome shotgun (WGS) entry which is preliminary data.</text>
</comment>
<dbReference type="InterPro" id="IPR023294">
    <property type="entry name" value="Tachylectin2"/>
</dbReference>
<evidence type="ECO:0000313" key="3">
    <source>
        <dbReference type="EMBL" id="MBL0408642.1"/>
    </source>
</evidence>
<accession>A0A936ZK13</accession>
<keyword evidence="4" id="KW-1185">Reference proteome</keyword>
<evidence type="ECO:0000256" key="1">
    <source>
        <dbReference type="SAM" id="MobiDB-lite"/>
    </source>
</evidence>
<dbReference type="Gene3D" id="2.115.10.10">
    <property type="entry name" value="Tachylectin 2"/>
    <property type="match status" value="1"/>
</dbReference>
<feature type="compositionally biased region" description="Basic and acidic residues" evidence="1">
    <location>
        <begin position="64"/>
        <end position="76"/>
    </location>
</feature>
<dbReference type="Pfam" id="PF14517">
    <property type="entry name" value="Tachylectin"/>
    <property type="match status" value="1"/>
</dbReference>
<gene>
    <name evidence="3" type="ORF">JKG68_32830</name>
</gene>
<evidence type="ECO:0000259" key="2">
    <source>
        <dbReference type="Pfam" id="PF14517"/>
    </source>
</evidence>
<reference evidence="3" key="1">
    <citation type="submission" date="2021-01" db="EMBL/GenBank/DDBJ databases">
        <title>Microvirga sp.</title>
        <authorList>
            <person name="Kim M.K."/>
        </authorList>
    </citation>
    <scope>NUCLEOTIDE SEQUENCE</scope>
    <source>
        <strain evidence="3">5420S-16</strain>
    </source>
</reference>
<dbReference type="AlphaFoldDB" id="A0A936ZK13"/>
<protein>
    <recommendedName>
        <fullName evidence="2">Tachylectin 2 domain-containing protein</fullName>
    </recommendedName>
</protein>
<feature type="domain" description="Tachylectin 2" evidence="2">
    <location>
        <begin position="85"/>
        <end position="195"/>
    </location>
</feature>
<proteinExistence type="predicted"/>
<dbReference type="RefSeq" id="WP_202066663.1">
    <property type="nucleotide sequence ID" value="NZ_JAEQMY010000361.1"/>
</dbReference>
<dbReference type="EMBL" id="JAEQMY010000361">
    <property type="protein sequence ID" value="MBL0408642.1"/>
    <property type="molecule type" value="Genomic_DNA"/>
</dbReference>
<name>A0A936ZK13_9HYPH</name>
<organism evidence="3 4">
    <name type="scientific">Microvirga aerilata</name>
    <dbReference type="NCBI Taxonomy" id="670292"/>
    <lineage>
        <taxon>Bacteria</taxon>
        <taxon>Pseudomonadati</taxon>
        <taxon>Pseudomonadota</taxon>
        <taxon>Alphaproteobacteria</taxon>
        <taxon>Hyphomicrobiales</taxon>
        <taxon>Methylobacteriaceae</taxon>
        <taxon>Microvirga</taxon>
    </lineage>
</organism>
<sequence length="197" mass="21514">MVRPGGELVEFAHRIADAERLREEQARARAALSPEERLRQATLEQAAKMQPRERNSEGGIGSGRPRDWSGRPEPPVHDLAGPWSVGSGWGTFRAVVPGGDRTLYGVTADGRLLWYRHDGSHDGTPHWAGPLEIDQGWDRFARVIGGGGGVVYGMGTDGALHWRLHRQAQDARLPADWEPQRVVDTGWGQLAAAFSGG</sequence>
<feature type="region of interest" description="Disordered" evidence="1">
    <location>
        <begin position="25"/>
        <end position="82"/>
    </location>
</feature>
<evidence type="ECO:0000313" key="4">
    <source>
        <dbReference type="Proteomes" id="UP000605848"/>
    </source>
</evidence>
<feature type="non-terminal residue" evidence="3">
    <location>
        <position position="197"/>
    </location>
</feature>